<dbReference type="Pfam" id="PF00164">
    <property type="entry name" value="Ribosom_S12_S23"/>
    <property type="match status" value="1"/>
</dbReference>
<dbReference type="GO" id="GO:0003735">
    <property type="term" value="F:structural constituent of ribosome"/>
    <property type="evidence" value="ECO:0007669"/>
    <property type="project" value="InterPro"/>
</dbReference>
<protein>
    <submittedName>
        <fullName evidence="4">Uncharacterized protein</fullName>
    </submittedName>
</protein>
<dbReference type="Gene3D" id="2.40.50.140">
    <property type="entry name" value="Nucleic acid-binding proteins"/>
    <property type="match status" value="1"/>
</dbReference>
<reference evidence="4 6" key="1">
    <citation type="journal article" date="2013" name="Curr. Biol.">
        <title>Shared signatures of parasitism and phylogenomics unite Cryptomycota and microsporidia.</title>
        <authorList>
            <person name="James T.Y."/>
            <person name="Pelin A."/>
            <person name="Bonen L."/>
            <person name="Ahrendt S."/>
            <person name="Sain D."/>
            <person name="Corradi N."/>
            <person name="Stajich J.E."/>
        </authorList>
    </citation>
    <scope>NUCLEOTIDE SEQUENCE [LARGE SCALE GENOMIC DNA]</scope>
    <source>
        <strain evidence="4 6">CSF55</strain>
        <strain evidence="4 6">CSF55</strain>
    </source>
</reference>
<dbReference type="EMBL" id="KE560951">
    <property type="protein sequence ID" value="EPZ34454.1"/>
    <property type="molecule type" value="Genomic_DNA"/>
</dbReference>
<keyword evidence="3" id="KW-0687">Ribonucleoprotein</keyword>
<dbReference type="Proteomes" id="UP000030755">
    <property type="component" value="Unassembled WGS sequence"/>
</dbReference>
<proteinExistence type="inferred from homology"/>
<dbReference type="PRINTS" id="PR01034">
    <property type="entry name" value="RIBOSOMALS12"/>
</dbReference>
<name>A0A075B0H1_ROZAC</name>
<dbReference type="GO" id="GO:0015935">
    <property type="term" value="C:small ribosomal subunit"/>
    <property type="evidence" value="ECO:0007669"/>
    <property type="project" value="InterPro"/>
</dbReference>
<dbReference type="AlphaFoldDB" id="A0A075B0H1"/>
<organism evidence="4 6">
    <name type="scientific">Rozella allomycis (strain CSF55)</name>
    <dbReference type="NCBI Taxonomy" id="988480"/>
    <lineage>
        <taxon>Eukaryota</taxon>
        <taxon>Fungi</taxon>
        <taxon>Fungi incertae sedis</taxon>
        <taxon>Cryptomycota</taxon>
        <taxon>Cryptomycota incertae sedis</taxon>
        <taxon>Rozella</taxon>
    </lineage>
</organism>
<dbReference type="InterPro" id="IPR005679">
    <property type="entry name" value="Ribosomal_uS12_bac"/>
</dbReference>
<evidence type="ECO:0000256" key="1">
    <source>
        <dbReference type="ARBA" id="ARBA00005657"/>
    </source>
</evidence>
<dbReference type="SUPFAM" id="SSF50249">
    <property type="entry name" value="Nucleic acid-binding proteins"/>
    <property type="match status" value="1"/>
</dbReference>
<evidence type="ECO:0000313" key="4">
    <source>
        <dbReference type="EMBL" id="EPZ34454.1"/>
    </source>
</evidence>
<accession>A0A075B0H1</accession>
<evidence type="ECO:0000256" key="2">
    <source>
        <dbReference type="ARBA" id="ARBA00022980"/>
    </source>
</evidence>
<dbReference type="InterPro" id="IPR006032">
    <property type="entry name" value="Ribosomal_uS12"/>
</dbReference>
<keyword evidence="6" id="KW-1185">Reference proteome</keyword>
<reference evidence="5" key="3">
    <citation type="submission" date="2018-08" db="EMBL/GenBank/DDBJ databases">
        <title>Leveraging single-cell genomics to expand the Fungal Tree of Life.</title>
        <authorList>
            <consortium name="DOE Joint Genome Institute"/>
            <person name="Ahrendt S.R."/>
            <person name="Quandt C.A."/>
            <person name="Ciobanu D."/>
            <person name="Clum A."/>
            <person name="Salamov A."/>
            <person name="Andreopoulos B."/>
            <person name="Cheng J.-F."/>
            <person name="Woyke T."/>
            <person name="Pelin A."/>
            <person name="Henrissat B."/>
            <person name="Reynolds N."/>
            <person name="Benny G.L."/>
            <person name="Smith M.E."/>
            <person name="James T.Y."/>
            <person name="Grigoriev I.V."/>
        </authorList>
    </citation>
    <scope>NUCLEOTIDE SEQUENCE</scope>
    <source>
        <strain evidence="5">CSF55</strain>
    </source>
</reference>
<sequence>MYIKQPQFRGIIQSIVFVKPKKPNSGNRRCVLIKKTIKAKCKEQTVFKLVSVRGNNNTNISIYNSALFEYKVYADIPGVKFRLKNTCPMINSRSKYGCKNIYNLYQKRYHVCSCMSCLPYLVPRDQLMNKVME</sequence>
<evidence type="ECO:0000313" key="7">
    <source>
        <dbReference type="Proteomes" id="UP000281549"/>
    </source>
</evidence>
<dbReference type="Proteomes" id="UP000281549">
    <property type="component" value="Unassembled WGS sequence"/>
</dbReference>
<dbReference type="InterPro" id="IPR012340">
    <property type="entry name" value="NA-bd_OB-fold"/>
</dbReference>
<reference evidence="7" key="2">
    <citation type="journal article" date="2018" name="Nat. Microbiol.">
        <title>Leveraging single-cell genomics to expand the fungal tree of life.</title>
        <authorList>
            <person name="Ahrendt S.R."/>
            <person name="Quandt C.A."/>
            <person name="Ciobanu D."/>
            <person name="Clum A."/>
            <person name="Salamov A."/>
            <person name="Andreopoulos B."/>
            <person name="Cheng J.F."/>
            <person name="Woyke T."/>
            <person name="Pelin A."/>
            <person name="Henrissat B."/>
            <person name="Reynolds N.K."/>
            <person name="Benny G.L."/>
            <person name="Smith M.E."/>
            <person name="James T.Y."/>
            <person name="Grigoriev I.V."/>
        </authorList>
    </citation>
    <scope>NUCLEOTIDE SEQUENCE [LARGE SCALE GENOMIC DNA]</scope>
    <source>
        <strain evidence="7">CSF55</strain>
    </source>
</reference>
<evidence type="ECO:0000313" key="6">
    <source>
        <dbReference type="Proteomes" id="UP000030755"/>
    </source>
</evidence>
<gene>
    <name evidence="4" type="ORF">O9G_004708</name>
    <name evidence="5" type="ORF">ROZALSC1DRAFT_31249</name>
</gene>
<dbReference type="OrthoDB" id="361013at2759"/>
<evidence type="ECO:0000313" key="5">
    <source>
        <dbReference type="EMBL" id="RKP16892.1"/>
    </source>
</evidence>
<dbReference type="HOGENOM" id="CLU_1907868_0_0_1"/>
<dbReference type="EMBL" id="ML006162">
    <property type="protein sequence ID" value="RKP16892.1"/>
    <property type="molecule type" value="Genomic_DNA"/>
</dbReference>
<dbReference type="GO" id="GO:0006412">
    <property type="term" value="P:translation"/>
    <property type="evidence" value="ECO:0007669"/>
    <property type="project" value="InterPro"/>
</dbReference>
<keyword evidence="2" id="KW-0689">Ribosomal protein</keyword>
<evidence type="ECO:0000256" key="3">
    <source>
        <dbReference type="ARBA" id="ARBA00023274"/>
    </source>
</evidence>
<comment type="similarity">
    <text evidence="1">Belongs to the universal ribosomal protein uS12 family.</text>
</comment>